<dbReference type="EMBL" id="JAUSTP010000021">
    <property type="protein sequence ID" value="MDQ0190619.1"/>
    <property type="molecule type" value="Genomic_DNA"/>
</dbReference>
<gene>
    <name evidence="2" type="ORF">J2S03_002486</name>
</gene>
<keyword evidence="3" id="KW-1185">Reference proteome</keyword>
<dbReference type="Proteomes" id="UP001232973">
    <property type="component" value="Unassembled WGS sequence"/>
</dbReference>
<evidence type="ECO:0000313" key="3">
    <source>
        <dbReference type="Proteomes" id="UP001232973"/>
    </source>
</evidence>
<proteinExistence type="predicted"/>
<protein>
    <recommendedName>
        <fullName evidence="1">Cyclic-phosphate processing Receiver domain-containing protein</fullName>
    </recommendedName>
</protein>
<evidence type="ECO:0000313" key="2">
    <source>
        <dbReference type="EMBL" id="MDQ0190619.1"/>
    </source>
</evidence>
<accession>A0ABT9XJX4</accession>
<sequence>MGIKLFLDDMRTCPDGYVLARNYDECILMLTACEVEVLSLDHDLGAARTGYDVAKWIVEKNRWPKQICFHTSNPVGRRNMQQLLQRYAPPYVAIDR</sequence>
<dbReference type="InterPro" id="IPR046909">
    <property type="entry name" value="cREC_REC"/>
</dbReference>
<dbReference type="RefSeq" id="WP_407654063.1">
    <property type="nucleotide sequence ID" value="NZ_CP067097.1"/>
</dbReference>
<evidence type="ECO:0000259" key="1">
    <source>
        <dbReference type="Pfam" id="PF20274"/>
    </source>
</evidence>
<reference evidence="2 3" key="1">
    <citation type="submission" date="2023-07" db="EMBL/GenBank/DDBJ databases">
        <title>Genomic Encyclopedia of Type Strains, Phase IV (KMG-IV): sequencing the most valuable type-strain genomes for metagenomic binning, comparative biology and taxonomic classification.</title>
        <authorList>
            <person name="Goeker M."/>
        </authorList>
    </citation>
    <scope>NUCLEOTIDE SEQUENCE [LARGE SCALE GENOMIC DNA]</scope>
    <source>
        <strain evidence="2 3">DSM 4006</strain>
    </source>
</reference>
<dbReference type="Pfam" id="PF20274">
    <property type="entry name" value="cREC_REC"/>
    <property type="match status" value="1"/>
</dbReference>
<organism evidence="2 3">
    <name type="scientific">Alicyclobacillus cycloheptanicus</name>
    <dbReference type="NCBI Taxonomy" id="1457"/>
    <lineage>
        <taxon>Bacteria</taxon>
        <taxon>Bacillati</taxon>
        <taxon>Bacillota</taxon>
        <taxon>Bacilli</taxon>
        <taxon>Bacillales</taxon>
        <taxon>Alicyclobacillaceae</taxon>
        <taxon>Alicyclobacillus</taxon>
    </lineage>
</organism>
<feature type="domain" description="Cyclic-phosphate processing Receiver" evidence="1">
    <location>
        <begin position="3"/>
        <end position="86"/>
    </location>
</feature>
<name>A0ABT9XJX4_9BACL</name>
<comment type="caution">
    <text evidence="2">The sequence shown here is derived from an EMBL/GenBank/DDBJ whole genome shotgun (WGS) entry which is preliminary data.</text>
</comment>